<gene>
    <name evidence="1" type="ORF">SVUK_LOCUS11332</name>
</gene>
<dbReference type="SUPFAM" id="SSF56784">
    <property type="entry name" value="HAD-like"/>
    <property type="match status" value="1"/>
</dbReference>
<reference evidence="1 2" key="1">
    <citation type="submission" date="2018-11" db="EMBL/GenBank/DDBJ databases">
        <authorList>
            <consortium name="Pathogen Informatics"/>
        </authorList>
    </citation>
    <scope>NUCLEOTIDE SEQUENCE [LARGE SCALE GENOMIC DNA]</scope>
</reference>
<keyword evidence="2" id="KW-1185">Reference proteome</keyword>
<feature type="non-terminal residue" evidence="1">
    <location>
        <position position="109"/>
    </location>
</feature>
<sequence>MAKPIPCLLSFADENNRVIVEHACNKIFDRPQVMMRDREYVKRKLRDLVKEGKERLMVISDFDYTLSRFEDAHGGRCWTTHNVFDYCTREFDPKLAAKFKLLWDKYFPI</sequence>
<evidence type="ECO:0000313" key="2">
    <source>
        <dbReference type="Proteomes" id="UP000270094"/>
    </source>
</evidence>
<dbReference type="AlphaFoldDB" id="A0A3P7JDZ5"/>
<proteinExistence type="predicted"/>
<evidence type="ECO:0008006" key="3">
    <source>
        <dbReference type="Google" id="ProtNLM"/>
    </source>
</evidence>
<dbReference type="InterPro" id="IPR036412">
    <property type="entry name" value="HAD-like_sf"/>
</dbReference>
<dbReference type="GO" id="GO:0005737">
    <property type="term" value="C:cytoplasm"/>
    <property type="evidence" value="ECO:0007669"/>
    <property type="project" value="TreeGrafter"/>
</dbReference>
<dbReference type="OrthoDB" id="5831591at2759"/>
<evidence type="ECO:0000313" key="1">
    <source>
        <dbReference type="EMBL" id="VDM76334.1"/>
    </source>
</evidence>
<dbReference type="GO" id="GO:0008253">
    <property type="term" value="F:5'-nucleotidase activity"/>
    <property type="evidence" value="ECO:0007669"/>
    <property type="project" value="TreeGrafter"/>
</dbReference>
<dbReference type="EMBL" id="UYYB01096790">
    <property type="protein sequence ID" value="VDM76334.1"/>
    <property type="molecule type" value="Genomic_DNA"/>
</dbReference>
<dbReference type="PANTHER" id="PTHR13045:SF0">
    <property type="entry name" value="7-METHYLGUANOSINE PHOSPHATE-SPECIFIC 5'-NUCLEOTIDASE"/>
    <property type="match status" value="1"/>
</dbReference>
<protein>
    <recommendedName>
        <fullName evidence="3">5'-nucleotidase</fullName>
    </recommendedName>
</protein>
<dbReference type="Gene3D" id="3.40.50.1000">
    <property type="entry name" value="HAD superfamily/HAD-like"/>
    <property type="match status" value="1"/>
</dbReference>
<dbReference type="PANTHER" id="PTHR13045">
    <property type="entry name" value="5'-NUCLEOTIDASE"/>
    <property type="match status" value="1"/>
</dbReference>
<dbReference type="InterPro" id="IPR023214">
    <property type="entry name" value="HAD_sf"/>
</dbReference>
<accession>A0A3P7JDZ5</accession>
<dbReference type="Proteomes" id="UP000270094">
    <property type="component" value="Unassembled WGS sequence"/>
</dbReference>
<organism evidence="1 2">
    <name type="scientific">Strongylus vulgaris</name>
    <name type="common">Blood worm</name>
    <dbReference type="NCBI Taxonomy" id="40348"/>
    <lineage>
        <taxon>Eukaryota</taxon>
        <taxon>Metazoa</taxon>
        <taxon>Ecdysozoa</taxon>
        <taxon>Nematoda</taxon>
        <taxon>Chromadorea</taxon>
        <taxon>Rhabditida</taxon>
        <taxon>Rhabditina</taxon>
        <taxon>Rhabditomorpha</taxon>
        <taxon>Strongyloidea</taxon>
        <taxon>Strongylidae</taxon>
        <taxon>Strongylus</taxon>
    </lineage>
</organism>
<name>A0A3P7JDZ5_STRVU</name>